<proteinExistence type="predicted"/>
<gene>
    <name evidence="1" type="ORF">J2Z37_002778</name>
</gene>
<organism evidence="1 2">
    <name type="scientific">Ammoniphilus resinae</name>
    <dbReference type="NCBI Taxonomy" id="861532"/>
    <lineage>
        <taxon>Bacteria</taxon>
        <taxon>Bacillati</taxon>
        <taxon>Bacillota</taxon>
        <taxon>Bacilli</taxon>
        <taxon>Bacillales</taxon>
        <taxon>Paenibacillaceae</taxon>
        <taxon>Aneurinibacillus group</taxon>
        <taxon>Ammoniphilus</taxon>
    </lineage>
</organism>
<dbReference type="Proteomes" id="UP001519343">
    <property type="component" value="Unassembled WGS sequence"/>
</dbReference>
<accession>A0ABS4GRW7</accession>
<sequence length="116" mass="13348">MMRVQLFEALRYMKDYKGTITYVEINSEGLAIVKWQKDTIYPSGKPLELGTKPTPFGESVYFSDQWMTDSLSYGTVDSNGKRLQIEIIDRLSNNQYKNAYIVPIDGEKRIDANPIE</sequence>
<evidence type="ECO:0000313" key="1">
    <source>
        <dbReference type="EMBL" id="MBP1932767.1"/>
    </source>
</evidence>
<keyword evidence="2" id="KW-1185">Reference proteome</keyword>
<protein>
    <submittedName>
        <fullName evidence="1">Uncharacterized protein</fullName>
    </submittedName>
</protein>
<dbReference type="EMBL" id="JAGGKT010000008">
    <property type="protein sequence ID" value="MBP1932767.1"/>
    <property type="molecule type" value="Genomic_DNA"/>
</dbReference>
<evidence type="ECO:0000313" key="2">
    <source>
        <dbReference type="Proteomes" id="UP001519343"/>
    </source>
</evidence>
<comment type="caution">
    <text evidence="1">The sequence shown here is derived from an EMBL/GenBank/DDBJ whole genome shotgun (WGS) entry which is preliminary data.</text>
</comment>
<name>A0ABS4GRW7_9BACL</name>
<reference evidence="1 2" key="1">
    <citation type="submission" date="2021-03" db="EMBL/GenBank/DDBJ databases">
        <title>Genomic Encyclopedia of Type Strains, Phase IV (KMG-IV): sequencing the most valuable type-strain genomes for metagenomic binning, comparative biology and taxonomic classification.</title>
        <authorList>
            <person name="Goeker M."/>
        </authorList>
    </citation>
    <scope>NUCLEOTIDE SEQUENCE [LARGE SCALE GENOMIC DNA]</scope>
    <source>
        <strain evidence="1 2">DSM 24738</strain>
    </source>
</reference>